<accession>A0A1K0I8V1</accession>
<gene>
    <name evidence="1" type="ORF">CNECB9_1190026</name>
</gene>
<proteinExistence type="predicted"/>
<name>A0A1K0I8V1_CUPNE</name>
<protein>
    <recommendedName>
        <fullName evidence="2">DUF2190 family protein</fullName>
    </recommendedName>
</protein>
<evidence type="ECO:0000313" key="1">
    <source>
        <dbReference type="EMBL" id="SCU73552.1"/>
    </source>
</evidence>
<evidence type="ECO:0008006" key="2">
    <source>
        <dbReference type="Google" id="ProtNLM"/>
    </source>
</evidence>
<dbReference type="AlphaFoldDB" id="A0A1K0I8V1"/>
<organism evidence="1">
    <name type="scientific">Cupriavidus necator</name>
    <name type="common">Alcaligenes eutrophus</name>
    <name type="synonym">Ralstonia eutropha</name>
    <dbReference type="NCBI Taxonomy" id="106590"/>
    <lineage>
        <taxon>Bacteria</taxon>
        <taxon>Pseudomonadati</taxon>
        <taxon>Pseudomonadota</taxon>
        <taxon>Betaproteobacteria</taxon>
        <taxon>Burkholderiales</taxon>
        <taxon>Burkholderiaceae</taxon>
        <taxon>Cupriavidus</taxon>
    </lineage>
</organism>
<reference evidence="1" key="1">
    <citation type="submission" date="2016-09" db="EMBL/GenBank/DDBJ databases">
        <authorList>
            <person name="Capua I."/>
            <person name="De Benedictis P."/>
            <person name="Joannis T."/>
            <person name="Lombin L.H."/>
            <person name="Cattoli G."/>
        </authorList>
    </citation>
    <scope>NUCLEOTIDE SEQUENCE</scope>
    <source>
        <strain evidence="1">B9</strain>
    </source>
</reference>
<dbReference type="PIRSF" id="PIRSF030771">
    <property type="entry name" value="UCP030771"/>
    <property type="match status" value="1"/>
</dbReference>
<dbReference type="InterPro" id="IPR011231">
    <property type="entry name" value="Phage_VT1-Sakai_H0018"/>
</dbReference>
<dbReference type="RefSeq" id="WP_340520026.1">
    <property type="nucleotide sequence ID" value="NZ_FMSH01000023.1"/>
</dbReference>
<dbReference type="EMBL" id="FMSH01000023">
    <property type="protein sequence ID" value="SCU73552.1"/>
    <property type="molecule type" value="Genomic_DNA"/>
</dbReference>
<sequence>MKNFVQCGDTLTLPAPYAVNSGDAVLVGKIFGVAVAAVANGADGEFKTNGVFDVPALGTDVAAVGAALYWDSVNKRLTTTAAGNTRVGVAVAAKANGAATARIKLDETVA</sequence>
<dbReference type="Pfam" id="PF09956">
    <property type="entry name" value="Phage_cement_2"/>
    <property type="match status" value="1"/>
</dbReference>